<dbReference type="GeneID" id="71983633"/>
<dbReference type="EMBL" id="CP090164">
    <property type="protein sequence ID" value="UJO14267.1"/>
    <property type="molecule type" value="Genomic_DNA"/>
</dbReference>
<dbReference type="RefSeq" id="XP_047758633.1">
    <property type="nucleotide sequence ID" value="XM_047902903.1"/>
</dbReference>
<dbReference type="OrthoDB" id="5221199at2759"/>
<organism evidence="1 2">
    <name type="scientific">Passalora fulva</name>
    <name type="common">Tomato leaf mold</name>
    <name type="synonym">Cladosporium fulvum</name>
    <dbReference type="NCBI Taxonomy" id="5499"/>
    <lineage>
        <taxon>Eukaryota</taxon>
        <taxon>Fungi</taxon>
        <taxon>Dikarya</taxon>
        <taxon>Ascomycota</taxon>
        <taxon>Pezizomycotina</taxon>
        <taxon>Dothideomycetes</taxon>
        <taxon>Dothideomycetidae</taxon>
        <taxon>Mycosphaerellales</taxon>
        <taxon>Mycosphaerellaceae</taxon>
        <taxon>Fulvia</taxon>
    </lineage>
</organism>
<keyword evidence="2" id="KW-1185">Reference proteome</keyword>
<dbReference type="KEGG" id="ffu:CLAFUR5_03755"/>
<reference evidence="1" key="1">
    <citation type="submission" date="2021-12" db="EMBL/GenBank/DDBJ databases">
        <authorList>
            <person name="Zaccaron A."/>
            <person name="Stergiopoulos I."/>
        </authorList>
    </citation>
    <scope>NUCLEOTIDE SEQUENCE</scope>
    <source>
        <strain evidence="1">Race5_Kim</strain>
    </source>
</reference>
<name>A0A9Q8P5Z0_PASFU</name>
<evidence type="ECO:0000313" key="2">
    <source>
        <dbReference type="Proteomes" id="UP000756132"/>
    </source>
</evidence>
<dbReference type="AlphaFoldDB" id="A0A9Q8P5Z0"/>
<accession>A0A9Q8P5Z0</accession>
<reference evidence="1" key="2">
    <citation type="journal article" date="2022" name="Microb. Genom.">
        <title>A chromosome-scale genome assembly of the tomato pathogen Cladosporium fulvum reveals a compartmentalized genome architecture and the presence of a dispensable chromosome.</title>
        <authorList>
            <person name="Zaccaron A.Z."/>
            <person name="Chen L.H."/>
            <person name="Samaras A."/>
            <person name="Stergiopoulos I."/>
        </authorList>
    </citation>
    <scope>NUCLEOTIDE SEQUENCE</scope>
    <source>
        <strain evidence="1">Race5_Kim</strain>
    </source>
</reference>
<evidence type="ECO:0000313" key="1">
    <source>
        <dbReference type="EMBL" id="UJO14267.1"/>
    </source>
</evidence>
<proteinExistence type="predicted"/>
<protein>
    <submittedName>
        <fullName evidence="1">Uncharacterized protein</fullName>
    </submittedName>
</protein>
<dbReference type="Proteomes" id="UP000756132">
    <property type="component" value="Chromosome 2"/>
</dbReference>
<gene>
    <name evidence="1" type="ORF">CLAFUR5_03755</name>
</gene>
<sequence length="361" mass="41815">MAIMTSDTDLERRFYQDYKQCSFGFAVVKARGVYDDFSPMAMKNNMRRQLPTTIVKQVLYGDDFRQVKQEVVKLFFNEFFHNKDFKRAVRHVILEACRSFHGDGKVVHNVDSIEVTRGGTQTPRLLLLPLVQRIVEEHLRFVYSHAIDRFVACGFFSGENADRDYGHPGSVLPVESNLSFQEVKSTMTSTTETSFLTLPEYWKVYREFEKRPEVLKSLTDSRYVELLDTQIMNGQSEIATIINLDTITHIKIQPAAPALVHPKDIGEGGFPERLSDPAQYSDAALWRYWSPDSAHNVATRGHIFVMNRPCIDLKISPDEKTKCLTFRPMYRTIPDLKCEVERVGERWVEVKVYPRLFNVRR</sequence>